<gene>
    <name evidence="3" type="ORF">KXJ70_12495</name>
</gene>
<dbReference type="EMBL" id="JAHWDQ010000003">
    <property type="protein sequence ID" value="MBW2941607.1"/>
    <property type="molecule type" value="Genomic_DNA"/>
</dbReference>
<dbReference type="PANTHER" id="PTHR43244:SF1">
    <property type="entry name" value="5,10-METHYLENETETRAHYDROMETHANOPTERIN REDUCTASE"/>
    <property type="match status" value="1"/>
</dbReference>
<dbReference type="CDD" id="cd01097">
    <property type="entry name" value="Tetrahydromethanopterin_reductase"/>
    <property type="match status" value="1"/>
</dbReference>
<dbReference type="RefSeq" id="WP_219043846.1">
    <property type="nucleotide sequence ID" value="NZ_JAHWDQ010000003.1"/>
</dbReference>
<dbReference type="Proteomes" id="UP001166291">
    <property type="component" value="Unassembled WGS sequence"/>
</dbReference>
<dbReference type="Pfam" id="PF00296">
    <property type="entry name" value="Bac_luciferase"/>
    <property type="match status" value="1"/>
</dbReference>
<keyword evidence="4" id="KW-1185">Reference proteome</keyword>
<organism evidence="3 4">
    <name type="scientific">Zhongshania aquimaris</name>
    <dbReference type="NCBI Taxonomy" id="2857107"/>
    <lineage>
        <taxon>Bacteria</taxon>
        <taxon>Pseudomonadati</taxon>
        <taxon>Pseudomonadota</taxon>
        <taxon>Gammaproteobacteria</taxon>
        <taxon>Cellvibrionales</taxon>
        <taxon>Spongiibacteraceae</taxon>
        <taxon>Zhongshania</taxon>
    </lineage>
</organism>
<accession>A0ABS6VTG0</accession>
<proteinExistence type="predicted"/>
<sequence>MKVQPAAFLRTTLPLDFSKMADLDSGRYHSVWLPDHMVSFWPDSIWTPEFTDLATISPSPHRHLDAMAVAGATAALTKNVPIATSVVDTVRRHPSMLAQTALTLDHLSNGRFILGLGSGELENTVPYGFDFSKPVGRFEEAVQVIRLLWESEGLLDYDGKFFKLQHARMDTELFNGRCPPIWIGASGPRMLDIVGRFADGWWPAGAWTPEDYAAKLAVIRQSAERAGRDPMAIVPAFIITCLIGDDDELAEILAAPLIKSLLLQISAAELHKLGHSHPMGDSWRGFQDIDPATLTRERVLDFLDKVDPKAILAMVPHGTPKEVAAIVKSYCDAGLRVPKILDYGGMAGLKFGALSAQKVREAEDELLRLTGQ</sequence>
<evidence type="ECO:0000256" key="1">
    <source>
        <dbReference type="ARBA" id="ARBA00023002"/>
    </source>
</evidence>
<keyword evidence="1" id="KW-0560">Oxidoreductase</keyword>
<feature type="domain" description="Luciferase-like" evidence="2">
    <location>
        <begin position="43"/>
        <end position="335"/>
    </location>
</feature>
<comment type="caution">
    <text evidence="3">The sequence shown here is derived from an EMBL/GenBank/DDBJ whole genome shotgun (WGS) entry which is preliminary data.</text>
</comment>
<dbReference type="InterPro" id="IPR050564">
    <property type="entry name" value="F420-G6PD/mer"/>
</dbReference>
<dbReference type="PANTHER" id="PTHR43244">
    <property type="match status" value="1"/>
</dbReference>
<evidence type="ECO:0000259" key="2">
    <source>
        <dbReference type="Pfam" id="PF00296"/>
    </source>
</evidence>
<dbReference type="InterPro" id="IPR011251">
    <property type="entry name" value="Luciferase-like_dom"/>
</dbReference>
<name>A0ABS6VTG0_9GAMM</name>
<reference evidence="3" key="1">
    <citation type="submission" date="2021-07" db="EMBL/GenBank/DDBJ databases">
        <title>Zhongshania sp. CAU 1632 isolated from seawater.</title>
        <authorList>
            <person name="Kim W."/>
        </authorList>
    </citation>
    <scope>NUCLEOTIDE SEQUENCE</scope>
    <source>
        <strain evidence="3">CAU 1632</strain>
    </source>
</reference>
<evidence type="ECO:0000313" key="3">
    <source>
        <dbReference type="EMBL" id="MBW2941607.1"/>
    </source>
</evidence>
<protein>
    <submittedName>
        <fullName evidence="3">LLM class flavin-dependent oxidoreductase</fullName>
    </submittedName>
</protein>
<evidence type="ECO:0000313" key="4">
    <source>
        <dbReference type="Proteomes" id="UP001166291"/>
    </source>
</evidence>